<evidence type="ECO:0000256" key="1">
    <source>
        <dbReference type="SAM" id="MobiDB-lite"/>
    </source>
</evidence>
<gene>
    <name evidence="2" type="ORF">UFOVP117_342</name>
</gene>
<proteinExistence type="predicted"/>
<dbReference type="Gene3D" id="1.10.10.60">
    <property type="entry name" value="Homeodomain-like"/>
    <property type="match status" value="1"/>
</dbReference>
<sequence>MKKYNPNDKELSDILKMYNEELLGSQTISEKTGISKPTILRILKENGVKLGPSGRRFIGGREVAMKKYESKPQTKERKKENHKTWSEKNREHLNEYHKEWREKNIDKHRKNKRNYEKYRKDTDPIYKLINNFRTAIYQVLKENNVQKNGHYFEILKYSPDELITHLEEQFTGEMSWDNYGIWHVDHIRPISLFNIQEIGDESFMECWSLKNLQPLWGDENIRKSNKM</sequence>
<protein>
    <submittedName>
        <fullName evidence="2">Uncharacterized protein</fullName>
    </submittedName>
</protein>
<reference evidence="2" key="1">
    <citation type="submission" date="2020-04" db="EMBL/GenBank/DDBJ databases">
        <authorList>
            <person name="Chiriac C."/>
            <person name="Salcher M."/>
            <person name="Ghai R."/>
            <person name="Kavagutti S V."/>
        </authorList>
    </citation>
    <scope>NUCLEOTIDE SEQUENCE</scope>
</reference>
<dbReference type="EMBL" id="LR796235">
    <property type="protein sequence ID" value="CAB4130274.1"/>
    <property type="molecule type" value="Genomic_DNA"/>
</dbReference>
<organism evidence="2">
    <name type="scientific">uncultured Caudovirales phage</name>
    <dbReference type="NCBI Taxonomy" id="2100421"/>
    <lineage>
        <taxon>Viruses</taxon>
        <taxon>Duplodnaviria</taxon>
        <taxon>Heunggongvirae</taxon>
        <taxon>Uroviricota</taxon>
        <taxon>Caudoviricetes</taxon>
        <taxon>Peduoviridae</taxon>
        <taxon>Maltschvirus</taxon>
        <taxon>Maltschvirus maltsch</taxon>
    </lineage>
</organism>
<feature type="region of interest" description="Disordered" evidence="1">
    <location>
        <begin position="67"/>
        <end position="90"/>
    </location>
</feature>
<name>A0A6J5L795_9CAUD</name>
<accession>A0A6J5L795</accession>
<evidence type="ECO:0000313" key="2">
    <source>
        <dbReference type="EMBL" id="CAB4130274.1"/>
    </source>
</evidence>